<keyword evidence="2" id="KW-0326">Glycosidase</keyword>
<dbReference type="PANTHER" id="PTHR47406">
    <property type="entry name" value="COAGULATION FACTOR 5/8 TYPE, C-TERMINAL"/>
    <property type="match status" value="1"/>
</dbReference>
<keyword evidence="1" id="KW-0378">Hydrolase</keyword>
<dbReference type="InterPro" id="IPR000421">
    <property type="entry name" value="FA58C"/>
</dbReference>
<dbReference type="PROSITE" id="PS50022">
    <property type="entry name" value="FA58C_3"/>
    <property type="match status" value="1"/>
</dbReference>
<proteinExistence type="predicted"/>
<evidence type="ECO:0000313" key="4">
    <source>
        <dbReference type="EMBL" id="MBW8683754.1"/>
    </source>
</evidence>
<protein>
    <submittedName>
        <fullName evidence="4">DUF4838 domain-containing protein</fullName>
    </submittedName>
</protein>
<dbReference type="InterPro" id="IPR008979">
    <property type="entry name" value="Galactose-bd-like_sf"/>
</dbReference>
<evidence type="ECO:0000313" key="5">
    <source>
        <dbReference type="Proteomes" id="UP000812961"/>
    </source>
</evidence>
<dbReference type="InterPro" id="IPR032287">
    <property type="entry name" value="DUF4838"/>
</dbReference>
<dbReference type="Pfam" id="PF02838">
    <property type="entry name" value="Glyco_hydro_20b"/>
    <property type="match status" value="1"/>
</dbReference>
<dbReference type="Gene3D" id="2.60.120.260">
    <property type="entry name" value="Galactose-binding domain-like"/>
    <property type="match status" value="1"/>
</dbReference>
<dbReference type="SUPFAM" id="SSF55545">
    <property type="entry name" value="beta-N-acetylhexosaminidase-like domain"/>
    <property type="match status" value="1"/>
</dbReference>
<comment type="caution">
    <text evidence="4">The sequence shown here is derived from an EMBL/GenBank/DDBJ whole genome shotgun (WGS) entry which is preliminary data.</text>
</comment>
<dbReference type="RefSeq" id="WP_220248965.1">
    <property type="nucleotide sequence ID" value="NZ_JAICCF010000001.1"/>
</dbReference>
<reference evidence="4 5" key="1">
    <citation type="submission" date="2021-08" db="EMBL/GenBank/DDBJ databases">
        <title>The genome sequence of Chitinophaga sp. B61.</title>
        <authorList>
            <person name="Zhang X."/>
        </authorList>
    </citation>
    <scope>NUCLEOTIDE SEQUENCE [LARGE SCALE GENOMIC DNA]</scope>
    <source>
        <strain evidence="4 5">B61</strain>
    </source>
</reference>
<keyword evidence="5" id="KW-1185">Reference proteome</keyword>
<dbReference type="InterPro" id="IPR029018">
    <property type="entry name" value="Hex-like_dom2"/>
</dbReference>
<dbReference type="PANTHER" id="PTHR47406:SF2">
    <property type="entry name" value="ALPHA GLUCURONIDASE N-TERMINAL DOMAIN-CONTAINING PROTEIN"/>
    <property type="match status" value="1"/>
</dbReference>
<dbReference type="InterPro" id="IPR015882">
    <property type="entry name" value="HEX_bac_N"/>
</dbReference>
<organism evidence="4 5">
    <name type="scientific">Chitinophaga rhizophila</name>
    <dbReference type="NCBI Taxonomy" id="2866212"/>
    <lineage>
        <taxon>Bacteria</taxon>
        <taxon>Pseudomonadati</taxon>
        <taxon>Bacteroidota</taxon>
        <taxon>Chitinophagia</taxon>
        <taxon>Chitinophagales</taxon>
        <taxon>Chitinophagaceae</taxon>
        <taxon>Chitinophaga</taxon>
    </lineage>
</organism>
<evidence type="ECO:0000256" key="2">
    <source>
        <dbReference type="ARBA" id="ARBA00023295"/>
    </source>
</evidence>
<dbReference type="EMBL" id="JAICCF010000001">
    <property type="protein sequence ID" value="MBW8683754.1"/>
    <property type="molecule type" value="Genomic_DNA"/>
</dbReference>
<dbReference type="Proteomes" id="UP000812961">
    <property type="component" value="Unassembled WGS sequence"/>
</dbReference>
<feature type="domain" description="F5/8 type C" evidence="3">
    <location>
        <begin position="633"/>
        <end position="722"/>
    </location>
</feature>
<name>A0ABS7G7Y4_9BACT</name>
<sequence length="752" mass="84918">MFRMMHGLLLIMTLLTYNSCQPTSGNINLATNGSSSYVIVLPDEATKNETKAAKLLQEYMQRICGASLQIIPEKTYQEQPSIFIGNTEHTNAVAAAPLKGEAFFIASDKRDVYIKGGSGKGVIYGVYTLLEDYFGCRKYADIPVSVPVSKSLQLPQQLMDKQEPAFLYRETYYPAAFDNEYLEWHKLHRFEDLWGVWGHSFFKILPPKTYFSTHPEYYALVNGQRQPSQLCLSSQATFKAVTDYLRTAISDNPDALYWSVAPEDGGGFCTCDECSKVTKEEGGVQGPLIRFINRVAATFPDQQFTTLAYQYTAHPPLKTKPAKNVWIMLSSIDAYRHEPLATIASAAAFRKDLEGWGAITDNLFLWDYTTQFTNYLAPFPDYDNLQPNLQYLKDHKVKGVFSQGSGDTYSDMAAYNSYLQAKLLWNPALTTAEITDEFMNGYYGKAGPFVKQYLQALTTTLHTTKTLLDIYGNPVNNYNNYLSPEAIDQYSSLLDKAEKAVEGNNTLLTRIYNARLPLEYTVLQQSRFFGTEKFGYLVPEGNEYVVNPRWPERVKKFTAQSKAAGVKELSEGGGNADAYQREWETIFARKWISSLAFRAKVALLHPWAEDYPAKKEQTLTDGLQGDKDFSINWLFIYGKDLVATIDMGTAHTVKEVQMNFLQDARHYIFNPTDIIIEISNDGNTFSPAGKQQTTPVAAEEYDARINNFRFSLPALQARYVRVTGRCLQTIPAWRDAAPGKKAAICCDEIYVR</sequence>
<dbReference type="Gene3D" id="3.30.379.10">
    <property type="entry name" value="Chitobiase/beta-hexosaminidase domain 2-like"/>
    <property type="match status" value="1"/>
</dbReference>
<dbReference type="SUPFAM" id="SSF49785">
    <property type="entry name" value="Galactose-binding domain-like"/>
    <property type="match status" value="1"/>
</dbReference>
<evidence type="ECO:0000259" key="3">
    <source>
        <dbReference type="PROSITE" id="PS50022"/>
    </source>
</evidence>
<accession>A0ABS7G7Y4</accession>
<dbReference type="Pfam" id="PF16126">
    <property type="entry name" value="DUF4838"/>
    <property type="match status" value="1"/>
</dbReference>
<gene>
    <name evidence="4" type="ORF">K1Y79_05350</name>
</gene>
<evidence type="ECO:0000256" key="1">
    <source>
        <dbReference type="ARBA" id="ARBA00022801"/>
    </source>
</evidence>
<dbReference type="Pfam" id="PF00754">
    <property type="entry name" value="F5_F8_type_C"/>
    <property type="match status" value="1"/>
</dbReference>